<evidence type="ECO:0000256" key="1">
    <source>
        <dbReference type="SAM" id="Phobius"/>
    </source>
</evidence>
<evidence type="ECO:0000259" key="2">
    <source>
        <dbReference type="Pfam" id="PF06889"/>
    </source>
</evidence>
<organism evidence="3 4">
    <name type="scientific">Brachybacterium hainanense</name>
    <dbReference type="NCBI Taxonomy" id="1541174"/>
    <lineage>
        <taxon>Bacteria</taxon>
        <taxon>Bacillati</taxon>
        <taxon>Actinomycetota</taxon>
        <taxon>Actinomycetes</taxon>
        <taxon>Micrococcales</taxon>
        <taxon>Dermabacteraceae</taxon>
        <taxon>Brachybacterium</taxon>
    </lineage>
</organism>
<proteinExistence type="predicted"/>
<comment type="caution">
    <text evidence="3">The sequence shown here is derived from an EMBL/GenBank/DDBJ whole genome shotgun (WGS) entry which is preliminary data.</text>
</comment>
<feature type="transmembrane region" description="Helical" evidence="1">
    <location>
        <begin position="36"/>
        <end position="55"/>
    </location>
</feature>
<keyword evidence="1" id="KW-1133">Transmembrane helix</keyword>
<keyword evidence="4" id="KW-1185">Reference proteome</keyword>
<protein>
    <submittedName>
        <fullName evidence="3">DUF1266 domain-containing protein</fullName>
    </submittedName>
</protein>
<evidence type="ECO:0000313" key="3">
    <source>
        <dbReference type="EMBL" id="MFC0674407.1"/>
    </source>
</evidence>
<feature type="domain" description="DUF1266" evidence="2">
    <location>
        <begin position="185"/>
        <end position="333"/>
    </location>
</feature>
<keyword evidence="1" id="KW-0472">Membrane</keyword>
<sequence>MPHPLQNHPGSASRREFPVRATMRNLQLDRRYGGRMYTAVVTWALLGVLILVFLGRMEVGPLVRLREAGWDLGTVLSSTAPGMLLFWVIALAAGLGCLVLAVQLVRGARLRPLREQHRYYRIRGLAAPDDRLRRALRIGGHWMHQRSAWPLTIEVFPTSAGMTPRQVRSFRTLPLETPESERDGLAEDWGILDAQQARAMIDQYLQAGVHSYALAATLAGGDLEELEATAALADVPLSRLLELGETRDGHPPQLLWGWDLVRTAIIVRFSVIGGYLGREEGIDRLEEITDLAAALFPTEQELVENCEIGFALWAGTGGRAELRQRRAADAEYLAGEWPCALGPWPRPSGRPLPQAMADGFASLLREDEGEPR</sequence>
<evidence type="ECO:0000313" key="4">
    <source>
        <dbReference type="Proteomes" id="UP001589793"/>
    </source>
</evidence>
<gene>
    <name evidence="3" type="ORF">ACFFF6_10625</name>
</gene>
<accession>A0ABV6RBN7</accession>
<reference evidence="3 4" key="1">
    <citation type="submission" date="2024-09" db="EMBL/GenBank/DDBJ databases">
        <authorList>
            <person name="Sun Q."/>
            <person name="Mori K."/>
        </authorList>
    </citation>
    <scope>NUCLEOTIDE SEQUENCE [LARGE SCALE GENOMIC DNA]</scope>
    <source>
        <strain evidence="3 4">CICC 10874</strain>
    </source>
</reference>
<dbReference type="EMBL" id="JBHLSV010000011">
    <property type="protein sequence ID" value="MFC0674407.1"/>
    <property type="molecule type" value="Genomic_DNA"/>
</dbReference>
<dbReference type="InterPro" id="IPR009677">
    <property type="entry name" value="DUF1266"/>
</dbReference>
<name>A0ABV6RBN7_9MICO</name>
<keyword evidence="1" id="KW-0812">Transmembrane</keyword>
<dbReference type="RefSeq" id="WP_376980472.1">
    <property type="nucleotide sequence ID" value="NZ_JBHLSV010000011.1"/>
</dbReference>
<dbReference type="Proteomes" id="UP001589793">
    <property type="component" value="Unassembled WGS sequence"/>
</dbReference>
<dbReference type="Pfam" id="PF06889">
    <property type="entry name" value="DUF1266"/>
    <property type="match status" value="1"/>
</dbReference>
<feature type="transmembrane region" description="Helical" evidence="1">
    <location>
        <begin position="84"/>
        <end position="105"/>
    </location>
</feature>